<gene>
    <name evidence="1" type="ordered locus">Cyan7822_2604</name>
    <name evidence="2" type="ordered locus">Cyan7822_2951</name>
    <name evidence="3" type="ordered locus">Cyan7822_3274</name>
    <name evidence="4" type="ordered locus">Cyan7822_4518</name>
</gene>
<dbReference type="KEGG" id="cyj:Cyan7822_2951"/>
<dbReference type="AlphaFoldDB" id="E0U8P4"/>
<dbReference type="STRING" id="497965.Cyan7822_2604"/>
<protein>
    <submittedName>
        <fullName evidence="2">Uncharacterized protein</fullName>
    </submittedName>
</protein>
<evidence type="ECO:0000313" key="2">
    <source>
        <dbReference type="EMBL" id="ADN14908.1"/>
    </source>
</evidence>
<proteinExistence type="predicted"/>
<dbReference type="KEGG" id="cyj:Cyan7822_2604"/>
<evidence type="ECO:0000313" key="3">
    <source>
        <dbReference type="EMBL" id="ADN15224.1"/>
    </source>
</evidence>
<sequence>MAVYDQFPSSCNTVARSTDFACRYYHRMYKHVKIDTADDKGINLLFPLVQMDGDSNDAYGNVWDKFVIMIPKTSDSVSGGNKPWTYVTNPDSTVSSTISGETWLVSSSPQSTFAIPNTVDTPAKACDFWCRLYRQMFSYRKICLLDTAGERPFSIATQNSEAQDNNGKNYDLFYIYIPKDVSVLAGGANQWTYATSPATVDVPPGYFN</sequence>
<name>E0U8P4_GLOV7</name>
<dbReference type="RefSeq" id="WP_013322680.1">
    <property type="nucleotide sequence ID" value="NC_014501.1"/>
</dbReference>
<dbReference type="KEGG" id="cyj:Cyan7822_3274"/>
<organism evidence="2 5">
    <name type="scientific">Gloeothece verrucosa (strain PCC 7822)</name>
    <name type="common">Cyanothece sp. (strain PCC 7822)</name>
    <dbReference type="NCBI Taxonomy" id="497965"/>
    <lineage>
        <taxon>Bacteria</taxon>
        <taxon>Bacillati</taxon>
        <taxon>Cyanobacteriota</taxon>
        <taxon>Cyanophyceae</taxon>
        <taxon>Oscillatoriophycideae</taxon>
        <taxon>Chroococcales</taxon>
        <taxon>Aphanothecaceae</taxon>
        <taxon>Gloeothece</taxon>
        <taxon>Gloeothece verrucosa</taxon>
    </lineage>
</organism>
<dbReference type="EMBL" id="CP002198">
    <property type="protein sequence ID" value="ADN14908.1"/>
    <property type="molecule type" value="Genomic_DNA"/>
</dbReference>
<reference evidence="5" key="2">
    <citation type="journal article" date="2011" name="MBio">
        <title>Novel metabolic attributes of the genus Cyanothece, comprising a group of unicellular nitrogen-fixing Cyanobacteria.</title>
        <authorList>
            <person name="Bandyopadhyay A."/>
            <person name="Elvitigala T."/>
            <person name="Welsh E."/>
            <person name="Stockel J."/>
            <person name="Liberton M."/>
            <person name="Min H."/>
            <person name="Sherman L.A."/>
            <person name="Pakrasi H.B."/>
        </authorList>
    </citation>
    <scope>NUCLEOTIDE SEQUENCE [LARGE SCALE GENOMIC DNA]</scope>
    <source>
        <strain evidence="5">PCC 7822</strain>
    </source>
</reference>
<dbReference type="HOGENOM" id="CLU_1319164_0_0_3"/>
<accession>E0U8P4</accession>
<dbReference type="Proteomes" id="UP000008206">
    <property type="component" value="Chromosome"/>
</dbReference>
<keyword evidence="5" id="KW-1185">Reference proteome</keyword>
<dbReference type="EMBL" id="CP002198">
    <property type="protein sequence ID" value="ADN14575.1"/>
    <property type="molecule type" value="Genomic_DNA"/>
</dbReference>
<evidence type="ECO:0000313" key="1">
    <source>
        <dbReference type="EMBL" id="ADN14575.1"/>
    </source>
</evidence>
<evidence type="ECO:0000313" key="4">
    <source>
        <dbReference type="EMBL" id="ADN16428.1"/>
    </source>
</evidence>
<evidence type="ECO:0000313" key="5">
    <source>
        <dbReference type="Proteomes" id="UP000008206"/>
    </source>
</evidence>
<dbReference type="EMBL" id="CP002198">
    <property type="protein sequence ID" value="ADN16428.1"/>
    <property type="molecule type" value="Genomic_DNA"/>
</dbReference>
<reference evidence="2" key="1">
    <citation type="submission" date="2010-09" db="EMBL/GenBank/DDBJ databases">
        <title>Complete sequence of Chromosome of Cyanothece sp. PCC 7822.</title>
        <authorList>
            <consortium name="US DOE Joint Genome Institute"/>
            <person name="Lucas S."/>
            <person name="Copeland A."/>
            <person name="Lapidus A."/>
            <person name="Cheng J.-F."/>
            <person name="Bruce D."/>
            <person name="Goodwin L."/>
            <person name="Pitluck S."/>
            <person name="Saunders E."/>
            <person name="Brettin T."/>
            <person name="Detter J.C."/>
            <person name="Han C."/>
            <person name="Land M."/>
            <person name="Hauser L."/>
            <person name="Chang Y.-J."/>
            <person name="Jeffries C."/>
            <person name="Kyrpides N."/>
            <person name="Ivanova N."/>
            <person name="Mikhailova N."/>
            <person name="Pakrasi H."/>
            <person name="Sherman L."/>
            <person name="Woyke T."/>
        </authorList>
    </citation>
    <scope>NUCLEOTIDE SEQUENCE</scope>
    <source>
        <strain evidence="2">PCC 7822</strain>
    </source>
</reference>
<dbReference type="KEGG" id="cyj:Cyan7822_4518"/>
<dbReference type="EMBL" id="CP002198">
    <property type="protein sequence ID" value="ADN15224.1"/>
    <property type="molecule type" value="Genomic_DNA"/>
</dbReference>